<dbReference type="EMBL" id="BAABFU010000002">
    <property type="protein sequence ID" value="GAA4350751.1"/>
    <property type="molecule type" value="Genomic_DNA"/>
</dbReference>
<gene>
    <name evidence="2" type="ORF">GCM10023150_16830</name>
</gene>
<comment type="caution">
    <text evidence="2">The sequence shown here is derived from an EMBL/GenBank/DDBJ whole genome shotgun (WGS) entry which is preliminary data.</text>
</comment>
<keyword evidence="1" id="KW-0732">Signal</keyword>
<evidence type="ECO:0008006" key="4">
    <source>
        <dbReference type="Google" id="ProtNLM"/>
    </source>
</evidence>
<dbReference type="Proteomes" id="UP001501294">
    <property type="component" value="Unassembled WGS sequence"/>
</dbReference>
<name>A0ABP8I432_9GAMM</name>
<evidence type="ECO:0000313" key="2">
    <source>
        <dbReference type="EMBL" id="GAA4350751.1"/>
    </source>
</evidence>
<sequence>MIMPKTFITLILLFLSLSASACNETGKPKITIGKEPENSSGYTLYQILYPKDYDEATPSSVSLITYEPELKFYMEIMPHGNPKLLSSIVCANDKWFEEASLRLVYKPVKSKDGSIRLCFDSYEYDDLTQYIKR</sequence>
<feature type="signal peptide" evidence="1">
    <location>
        <begin position="1"/>
        <end position="21"/>
    </location>
</feature>
<organism evidence="2 3">
    <name type="scientific">Kangiella taiwanensis</name>
    <dbReference type="NCBI Taxonomy" id="1079179"/>
    <lineage>
        <taxon>Bacteria</taxon>
        <taxon>Pseudomonadati</taxon>
        <taxon>Pseudomonadota</taxon>
        <taxon>Gammaproteobacteria</taxon>
        <taxon>Kangiellales</taxon>
        <taxon>Kangiellaceae</taxon>
        <taxon>Kangiella</taxon>
    </lineage>
</organism>
<evidence type="ECO:0000313" key="3">
    <source>
        <dbReference type="Proteomes" id="UP001501294"/>
    </source>
</evidence>
<feature type="chain" id="PRO_5047438750" description="Lipoprotein" evidence="1">
    <location>
        <begin position="22"/>
        <end position="133"/>
    </location>
</feature>
<evidence type="ECO:0000256" key="1">
    <source>
        <dbReference type="SAM" id="SignalP"/>
    </source>
</evidence>
<reference evidence="3" key="1">
    <citation type="journal article" date="2019" name="Int. J. Syst. Evol. Microbiol.">
        <title>The Global Catalogue of Microorganisms (GCM) 10K type strain sequencing project: providing services to taxonomists for standard genome sequencing and annotation.</title>
        <authorList>
            <consortium name="The Broad Institute Genomics Platform"/>
            <consortium name="The Broad Institute Genome Sequencing Center for Infectious Disease"/>
            <person name="Wu L."/>
            <person name="Ma J."/>
        </authorList>
    </citation>
    <scope>NUCLEOTIDE SEQUENCE [LARGE SCALE GENOMIC DNA]</scope>
    <source>
        <strain evidence="3">JCM 17727</strain>
    </source>
</reference>
<accession>A0ABP8I432</accession>
<proteinExistence type="predicted"/>
<protein>
    <recommendedName>
        <fullName evidence="4">Lipoprotein</fullName>
    </recommendedName>
</protein>
<keyword evidence="3" id="KW-1185">Reference proteome</keyword>
<dbReference type="PROSITE" id="PS51257">
    <property type="entry name" value="PROKAR_LIPOPROTEIN"/>
    <property type="match status" value="1"/>
</dbReference>